<keyword evidence="3" id="KW-0804">Transcription</keyword>
<dbReference type="EMBL" id="BJUK01000002">
    <property type="protein sequence ID" value="GEK45893.1"/>
    <property type="molecule type" value="Genomic_DNA"/>
</dbReference>
<dbReference type="PANTHER" id="PTHR44688:SF16">
    <property type="entry name" value="DNA-BINDING TRANSCRIPTIONAL ACTIVATOR DEVR_DOSR"/>
    <property type="match status" value="1"/>
</dbReference>
<evidence type="ECO:0000256" key="1">
    <source>
        <dbReference type="ARBA" id="ARBA00023015"/>
    </source>
</evidence>
<comment type="caution">
    <text evidence="5">The sequence shown here is derived from an EMBL/GenBank/DDBJ whole genome shotgun (WGS) entry which is preliminary data.</text>
</comment>
<dbReference type="InterPro" id="IPR016032">
    <property type="entry name" value="Sig_transdc_resp-reg_C-effctor"/>
</dbReference>
<dbReference type="InterPro" id="IPR036388">
    <property type="entry name" value="WH-like_DNA-bd_sf"/>
</dbReference>
<accession>A0A510X3A0</accession>
<sequence length="279" mass="31449">MVSAPPPSPTNRPPASLAPMARLADQIRSPEFLTGLGQALEAYFPGISHVVFHFAARGRPTVLAHNLSADLERRVLAPYVERMYLLDPCYRHWQAERHGGLASLDELAPSGFRHSDYYATYYRDLGLYDEASAFFPLDDGDCLSLSFGFYRRNHTSQAELLATLDYLFPLLEALIRQFWLASSLHLPTPDESPSLLHSFGQEVLSERERQVAWLILRGHTGPEIATELGITPGTVKNHRKRLYAKLNIGSQAELFRQFMLFQHRPPIFDQGRARSDGGT</sequence>
<dbReference type="Proteomes" id="UP000321275">
    <property type="component" value="Unassembled WGS sequence"/>
</dbReference>
<dbReference type="RefSeq" id="WP_146800940.1">
    <property type="nucleotide sequence ID" value="NZ_BJUK01000002.1"/>
</dbReference>
<dbReference type="GO" id="GO:0006355">
    <property type="term" value="P:regulation of DNA-templated transcription"/>
    <property type="evidence" value="ECO:0007669"/>
    <property type="project" value="InterPro"/>
</dbReference>
<dbReference type="GO" id="GO:0003677">
    <property type="term" value="F:DNA binding"/>
    <property type="evidence" value="ECO:0007669"/>
    <property type="project" value="UniProtKB-KW"/>
</dbReference>
<feature type="domain" description="HTH luxR-type" evidence="4">
    <location>
        <begin position="197"/>
        <end position="264"/>
    </location>
</feature>
<evidence type="ECO:0000313" key="6">
    <source>
        <dbReference type="Proteomes" id="UP000321275"/>
    </source>
</evidence>
<keyword evidence="1" id="KW-0805">Transcription regulation</keyword>
<dbReference type="CDD" id="cd06170">
    <property type="entry name" value="LuxR_C_like"/>
    <property type="match status" value="1"/>
</dbReference>
<dbReference type="SMART" id="SM00421">
    <property type="entry name" value="HTH_LUXR"/>
    <property type="match status" value="1"/>
</dbReference>
<dbReference type="Pfam" id="PF00196">
    <property type="entry name" value="GerE"/>
    <property type="match status" value="1"/>
</dbReference>
<evidence type="ECO:0000259" key="4">
    <source>
        <dbReference type="PROSITE" id="PS50043"/>
    </source>
</evidence>
<dbReference type="PROSITE" id="PS50043">
    <property type="entry name" value="HTH_LUXR_2"/>
    <property type="match status" value="1"/>
</dbReference>
<dbReference type="OrthoDB" id="343383at2"/>
<evidence type="ECO:0000256" key="3">
    <source>
        <dbReference type="ARBA" id="ARBA00023163"/>
    </source>
</evidence>
<dbReference type="SUPFAM" id="SSF46894">
    <property type="entry name" value="C-terminal effector domain of the bipartite response regulators"/>
    <property type="match status" value="1"/>
</dbReference>
<dbReference type="Gene3D" id="1.10.10.10">
    <property type="entry name" value="Winged helix-like DNA-binding domain superfamily/Winged helix DNA-binding domain"/>
    <property type="match status" value="1"/>
</dbReference>
<dbReference type="InterPro" id="IPR000792">
    <property type="entry name" value="Tscrpt_reg_LuxR_C"/>
</dbReference>
<dbReference type="PRINTS" id="PR00038">
    <property type="entry name" value="HTHLUXR"/>
</dbReference>
<protein>
    <submittedName>
        <fullName evidence="5">Helix-turn-helix transcriptional regulator</fullName>
    </submittedName>
</protein>
<keyword evidence="6" id="KW-1185">Reference proteome</keyword>
<dbReference type="AlphaFoldDB" id="A0A510X3A0"/>
<proteinExistence type="predicted"/>
<reference evidence="5 6" key="1">
    <citation type="submission" date="2019-07" db="EMBL/GenBank/DDBJ databases">
        <title>Whole genome shotgun sequence of Halomonas pacifica NBRC 102220.</title>
        <authorList>
            <person name="Hosoyama A."/>
            <person name="Uohara A."/>
            <person name="Ohji S."/>
            <person name="Ichikawa N."/>
        </authorList>
    </citation>
    <scope>NUCLEOTIDE SEQUENCE [LARGE SCALE GENOMIC DNA]</scope>
    <source>
        <strain evidence="5 6">NBRC 102220</strain>
    </source>
</reference>
<name>A0A510X3A0_9GAMM</name>
<organism evidence="5 6">
    <name type="scientific">Bisbaumannia pacifica</name>
    <dbReference type="NCBI Taxonomy" id="77098"/>
    <lineage>
        <taxon>Bacteria</taxon>
        <taxon>Pseudomonadati</taxon>
        <taxon>Pseudomonadota</taxon>
        <taxon>Gammaproteobacteria</taxon>
        <taxon>Oceanospirillales</taxon>
        <taxon>Halomonadaceae</taxon>
        <taxon>Bisbaumannia</taxon>
    </lineage>
</organism>
<keyword evidence="2" id="KW-0238">DNA-binding</keyword>
<dbReference type="PANTHER" id="PTHR44688">
    <property type="entry name" value="DNA-BINDING TRANSCRIPTIONAL ACTIVATOR DEVR_DOSR"/>
    <property type="match status" value="1"/>
</dbReference>
<evidence type="ECO:0000313" key="5">
    <source>
        <dbReference type="EMBL" id="GEK45893.1"/>
    </source>
</evidence>
<evidence type="ECO:0000256" key="2">
    <source>
        <dbReference type="ARBA" id="ARBA00023125"/>
    </source>
</evidence>
<gene>
    <name evidence="5" type="ORF">HPA02_01760</name>
</gene>